<dbReference type="Proteomes" id="UP000822476">
    <property type="component" value="Unassembled WGS sequence"/>
</dbReference>
<evidence type="ECO:0000313" key="2">
    <source>
        <dbReference type="Proteomes" id="UP000822476"/>
    </source>
</evidence>
<protein>
    <submittedName>
        <fullName evidence="1">Uncharacterized protein</fullName>
    </submittedName>
</protein>
<reference evidence="1" key="1">
    <citation type="submission" date="2019-07" db="EMBL/GenBank/DDBJ databases">
        <title>Annotation for the trematode Paragonimus miyazaki's.</title>
        <authorList>
            <person name="Choi Y.-J."/>
        </authorList>
    </citation>
    <scope>NUCLEOTIDE SEQUENCE</scope>
    <source>
        <strain evidence="1">Japan</strain>
    </source>
</reference>
<dbReference type="AlphaFoldDB" id="A0A8S9YJ74"/>
<name>A0A8S9YJ74_9TREM</name>
<dbReference type="EMBL" id="JTDE01004609">
    <property type="protein sequence ID" value="KAF7254829.1"/>
    <property type="molecule type" value="Genomic_DNA"/>
</dbReference>
<gene>
    <name evidence="1" type="ORF">EG68_08899</name>
</gene>
<proteinExistence type="predicted"/>
<sequence length="43" mass="5246">MKPMALRKVCLENTNHLGHYKLTQELFFTSKYGWKFQINLLFR</sequence>
<evidence type="ECO:0000313" key="1">
    <source>
        <dbReference type="EMBL" id="KAF7254829.1"/>
    </source>
</evidence>
<comment type="caution">
    <text evidence="1">The sequence shown here is derived from an EMBL/GenBank/DDBJ whole genome shotgun (WGS) entry which is preliminary data.</text>
</comment>
<organism evidence="1 2">
    <name type="scientific">Paragonimus skrjabini miyazakii</name>
    <dbReference type="NCBI Taxonomy" id="59628"/>
    <lineage>
        <taxon>Eukaryota</taxon>
        <taxon>Metazoa</taxon>
        <taxon>Spiralia</taxon>
        <taxon>Lophotrochozoa</taxon>
        <taxon>Platyhelminthes</taxon>
        <taxon>Trematoda</taxon>
        <taxon>Digenea</taxon>
        <taxon>Plagiorchiida</taxon>
        <taxon>Troglotremata</taxon>
        <taxon>Troglotrematidae</taxon>
        <taxon>Paragonimus</taxon>
    </lineage>
</organism>
<keyword evidence="2" id="KW-1185">Reference proteome</keyword>
<accession>A0A8S9YJ74</accession>